<reference evidence="13 14" key="1">
    <citation type="submission" date="2024-09" db="EMBL/GenBank/DDBJ databases">
        <authorList>
            <person name="Sun Q."/>
            <person name="Mori K."/>
        </authorList>
    </citation>
    <scope>NUCLEOTIDE SEQUENCE [LARGE SCALE GENOMIC DNA]</scope>
    <source>
        <strain evidence="13 14">NCAIM B.02301</strain>
    </source>
</reference>
<accession>A0ABV6NN14</accession>
<evidence type="ECO:0000256" key="3">
    <source>
        <dbReference type="ARBA" id="ARBA00011738"/>
    </source>
</evidence>
<keyword evidence="7 13" id="KW-0808">Transferase</keyword>
<dbReference type="PROSITE" id="PS00770">
    <property type="entry name" value="AA_TRANSFER_CLASS_4"/>
    <property type="match status" value="1"/>
</dbReference>
<dbReference type="InterPro" id="IPR043131">
    <property type="entry name" value="BCAT-like_N"/>
</dbReference>
<evidence type="ECO:0000256" key="6">
    <source>
        <dbReference type="ARBA" id="ARBA00022576"/>
    </source>
</evidence>
<evidence type="ECO:0000256" key="4">
    <source>
        <dbReference type="ARBA" id="ARBA00012874"/>
    </source>
</evidence>
<dbReference type="CDD" id="cd01558">
    <property type="entry name" value="D-AAT_like"/>
    <property type="match status" value="1"/>
</dbReference>
<dbReference type="EC" id="2.6.1.21" evidence="4 12"/>
<evidence type="ECO:0000256" key="7">
    <source>
        <dbReference type="ARBA" id="ARBA00022679"/>
    </source>
</evidence>
<dbReference type="InterPro" id="IPR050571">
    <property type="entry name" value="Class-IV_PLP-Dep_Aminotrnsfr"/>
</dbReference>
<sequence>MEYIIQNEQLLPKAEASINFEDRGYYFGDGIYEVIKVYHGQPFAMDHHLDRLRSSAEKLEIPLPFEEKKMIDLLMELLEKNKVMNGLVYFQVTRGVEPRNHLYTRNSTAVFTAFTQPAQNLEETQKNGVDVWLTDDIRWLRCDIKTINLLGNVMVKREAADQNCQEAILHRSGTITEGSSSNLFLVKDKVLYTHPATNLILNGITRQLVIELAEQHQYSVVEEPFPVEVLEHADEAFITSSSVEITPIKSVKGQLSTTFDVGPVTKDLQAKFKDILPKSN</sequence>
<evidence type="ECO:0000256" key="5">
    <source>
        <dbReference type="ARBA" id="ARBA00021779"/>
    </source>
</evidence>
<evidence type="ECO:0000256" key="1">
    <source>
        <dbReference type="ARBA" id="ARBA00001933"/>
    </source>
</evidence>
<dbReference type="InterPro" id="IPR001544">
    <property type="entry name" value="Aminotrans_IV"/>
</dbReference>
<dbReference type="SUPFAM" id="SSF56752">
    <property type="entry name" value="D-aminoacid aminotransferase-like PLP-dependent enzymes"/>
    <property type="match status" value="1"/>
</dbReference>
<comment type="cofactor">
    <cofactor evidence="1 11">
        <name>pyridoxal 5'-phosphate</name>
        <dbReference type="ChEBI" id="CHEBI:597326"/>
    </cofactor>
</comment>
<dbReference type="InterPro" id="IPR018300">
    <property type="entry name" value="Aminotrans_IV_CS"/>
</dbReference>
<dbReference type="Gene3D" id="3.30.470.10">
    <property type="match status" value="1"/>
</dbReference>
<dbReference type="Proteomes" id="UP001589833">
    <property type="component" value="Unassembled WGS sequence"/>
</dbReference>
<keyword evidence="8 11" id="KW-0663">Pyridoxal phosphate</keyword>
<dbReference type="NCBIfam" id="TIGR01121">
    <property type="entry name" value="D_amino_aminoT"/>
    <property type="match status" value="1"/>
</dbReference>
<protein>
    <recommendedName>
        <fullName evidence="5 12">D-alanine aminotransferase</fullName>
        <ecNumber evidence="4 12">2.6.1.21</ecNumber>
    </recommendedName>
</protein>
<dbReference type="InterPro" id="IPR036038">
    <property type="entry name" value="Aminotransferase-like"/>
</dbReference>
<evidence type="ECO:0000313" key="14">
    <source>
        <dbReference type="Proteomes" id="UP001589833"/>
    </source>
</evidence>
<evidence type="ECO:0000313" key="13">
    <source>
        <dbReference type="EMBL" id="MFC0561637.1"/>
    </source>
</evidence>
<dbReference type="GO" id="GO:0047810">
    <property type="term" value="F:D-alanine-2-oxoglutarate aminotransferase activity"/>
    <property type="evidence" value="ECO:0007669"/>
    <property type="project" value="UniProtKB-EC"/>
</dbReference>
<keyword evidence="6 13" id="KW-0032">Aminotransferase</keyword>
<gene>
    <name evidence="13" type="primary">dat</name>
    <name evidence="13" type="ORF">ACFFH4_22315</name>
</gene>
<evidence type="ECO:0000256" key="9">
    <source>
        <dbReference type="ARBA" id="ARBA00047911"/>
    </source>
</evidence>
<evidence type="ECO:0000256" key="8">
    <source>
        <dbReference type="ARBA" id="ARBA00022898"/>
    </source>
</evidence>
<comment type="catalytic activity">
    <reaction evidence="9 12">
        <text>D-alanine + 2-oxoglutarate = D-glutamate + pyruvate</text>
        <dbReference type="Rhea" id="RHEA:15869"/>
        <dbReference type="ChEBI" id="CHEBI:15361"/>
        <dbReference type="ChEBI" id="CHEBI:16810"/>
        <dbReference type="ChEBI" id="CHEBI:29986"/>
        <dbReference type="ChEBI" id="CHEBI:57416"/>
        <dbReference type="EC" id="2.6.1.21"/>
    </reaction>
</comment>
<evidence type="ECO:0000256" key="11">
    <source>
        <dbReference type="RuleBase" id="RU004516"/>
    </source>
</evidence>
<dbReference type="Pfam" id="PF01063">
    <property type="entry name" value="Aminotran_4"/>
    <property type="match status" value="1"/>
</dbReference>
<dbReference type="InterPro" id="IPR043132">
    <property type="entry name" value="BCAT-like_C"/>
</dbReference>
<dbReference type="EMBL" id="JBHLTR010000077">
    <property type="protein sequence ID" value="MFC0561637.1"/>
    <property type="molecule type" value="Genomic_DNA"/>
</dbReference>
<proteinExistence type="inferred from homology"/>
<keyword evidence="14" id="KW-1185">Reference proteome</keyword>
<comment type="function">
    <text evidence="12">Acts on the D-isomers of alanine, leucine, aspartate, glutamate, aminobutyrate, norvaline and asparagine. The enzyme transfers an amino group from a substrate D-amino acid to the pyridoxal phosphate cofactor to form pyridoxamine and an alpha-keto acid in the first half-reaction.</text>
</comment>
<name>A0ABV6NN14_9BACI</name>
<dbReference type="RefSeq" id="WP_273845392.1">
    <property type="nucleotide sequence ID" value="NZ_JAQQWT010000013.1"/>
</dbReference>
<evidence type="ECO:0000256" key="10">
    <source>
        <dbReference type="RuleBase" id="RU004106"/>
    </source>
</evidence>
<comment type="similarity">
    <text evidence="2 10">Belongs to the class-IV pyridoxal-phosphate-dependent aminotransferase family.</text>
</comment>
<comment type="caution">
    <text evidence="13">The sequence shown here is derived from an EMBL/GenBank/DDBJ whole genome shotgun (WGS) entry which is preliminary data.</text>
</comment>
<dbReference type="InterPro" id="IPR005784">
    <property type="entry name" value="D_amino_transT"/>
</dbReference>
<dbReference type="Gene3D" id="3.20.10.10">
    <property type="entry name" value="D-amino Acid Aminotransferase, subunit A, domain 2"/>
    <property type="match status" value="1"/>
</dbReference>
<organism evidence="13 14">
    <name type="scientific">Halalkalibacter alkalisediminis</name>
    <dbReference type="NCBI Taxonomy" id="935616"/>
    <lineage>
        <taxon>Bacteria</taxon>
        <taxon>Bacillati</taxon>
        <taxon>Bacillota</taxon>
        <taxon>Bacilli</taxon>
        <taxon>Bacillales</taxon>
        <taxon>Bacillaceae</taxon>
        <taxon>Halalkalibacter</taxon>
    </lineage>
</organism>
<evidence type="ECO:0000256" key="2">
    <source>
        <dbReference type="ARBA" id="ARBA00009320"/>
    </source>
</evidence>
<comment type="subunit">
    <text evidence="3">Homodimer.</text>
</comment>
<dbReference type="PANTHER" id="PTHR42743">
    <property type="entry name" value="AMINO-ACID AMINOTRANSFERASE"/>
    <property type="match status" value="1"/>
</dbReference>
<dbReference type="PANTHER" id="PTHR42743:SF10">
    <property type="entry name" value="D-ALANINE AMINOTRANSFERASE"/>
    <property type="match status" value="1"/>
</dbReference>
<evidence type="ECO:0000256" key="12">
    <source>
        <dbReference type="RuleBase" id="RU004520"/>
    </source>
</evidence>